<protein>
    <submittedName>
        <fullName evidence="4">FHA domain-containing protein FhaB</fullName>
    </submittedName>
</protein>
<reference evidence="4 5" key="1">
    <citation type="submission" date="2020-10" db="EMBL/GenBank/DDBJ databases">
        <title>Complete genome sequence of Corynebacterium massiliense DSM 45435, type strain of Corynebacterium massiliense.</title>
        <authorList>
            <person name="Busche T."/>
            <person name="Kalinowski J."/>
            <person name="Ruckert C."/>
        </authorList>
    </citation>
    <scope>NUCLEOTIDE SEQUENCE [LARGE SCALE GENOMIC DNA]</scope>
    <source>
        <strain evidence="4 5">DSM 45435</strain>
    </source>
</reference>
<dbReference type="Proteomes" id="UP001220064">
    <property type="component" value="Chromosome"/>
</dbReference>
<keyword evidence="2" id="KW-0472">Membrane</keyword>
<accession>A0ABY7U4R9</accession>
<proteinExistence type="predicted"/>
<name>A0ABY7U4R9_9CORY</name>
<evidence type="ECO:0000256" key="1">
    <source>
        <dbReference type="ARBA" id="ARBA00022553"/>
    </source>
</evidence>
<evidence type="ECO:0000313" key="4">
    <source>
        <dbReference type="EMBL" id="WCZ31524.1"/>
    </source>
</evidence>
<dbReference type="SMART" id="SM00240">
    <property type="entry name" value="FHA"/>
    <property type="match status" value="1"/>
</dbReference>
<keyword evidence="2" id="KW-0812">Transmembrane</keyword>
<gene>
    <name evidence="4" type="primary">fhaB</name>
    <name evidence="4" type="ORF">CMASS_00260</name>
</gene>
<dbReference type="RefSeq" id="WP_022863142.1">
    <property type="nucleotide sequence ID" value="NZ_ATVG01000007.1"/>
</dbReference>
<feature type="transmembrane region" description="Helical" evidence="2">
    <location>
        <begin position="6"/>
        <end position="25"/>
    </location>
</feature>
<evidence type="ECO:0000259" key="3">
    <source>
        <dbReference type="PROSITE" id="PS50006"/>
    </source>
</evidence>
<dbReference type="Gene3D" id="2.60.200.20">
    <property type="match status" value="1"/>
</dbReference>
<dbReference type="EMBL" id="CP063189">
    <property type="protein sequence ID" value="WCZ31524.1"/>
    <property type="molecule type" value="Genomic_DNA"/>
</dbReference>
<dbReference type="InterPro" id="IPR008984">
    <property type="entry name" value="SMAD_FHA_dom_sf"/>
</dbReference>
<dbReference type="Pfam" id="PF00498">
    <property type="entry name" value="FHA"/>
    <property type="match status" value="1"/>
</dbReference>
<keyword evidence="2" id="KW-1133">Transmembrane helix</keyword>
<organism evidence="4 5">
    <name type="scientific">Corynebacterium massiliense DSM 45435</name>
    <dbReference type="NCBI Taxonomy" id="1121364"/>
    <lineage>
        <taxon>Bacteria</taxon>
        <taxon>Bacillati</taxon>
        <taxon>Actinomycetota</taxon>
        <taxon>Actinomycetes</taxon>
        <taxon>Mycobacteriales</taxon>
        <taxon>Corynebacteriaceae</taxon>
        <taxon>Corynebacterium</taxon>
    </lineage>
</organism>
<keyword evidence="5" id="KW-1185">Reference proteome</keyword>
<sequence length="158" mass="17021">MDSALLLALRIGLLVLLWLFIFFALNAMRKDTRRIAGRPATAARPGAGSGAGAGAASMKKETAHHITVVEGPLQGSHMELAGLEEFVVGRANTCDFVLGDDFASSQHARLFRRGSQWFIEDLESRNGTYVAGTRIDQPELVGVGTDIKMGRSVVRLVP</sequence>
<keyword evidence="1" id="KW-0597">Phosphoprotein</keyword>
<dbReference type="PANTHER" id="PTHR23308">
    <property type="entry name" value="NUCLEAR INHIBITOR OF PROTEIN PHOSPHATASE-1"/>
    <property type="match status" value="1"/>
</dbReference>
<dbReference type="SUPFAM" id="SSF49879">
    <property type="entry name" value="SMAD/FHA domain"/>
    <property type="match status" value="1"/>
</dbReference>
<dbReference type="PROSITE" id="PS50006">
    <property type="entry name" value="FHA_DOMAIN"/>
    <property type="match status" value="1"/>
</dbReference>
<dbReference type="InterPro" id="IPR000253">
    <property type="entry name" value="FHA_dom"/>
</dbReference>
<dbReference type="InterPro" id="IPR050923">
    <property type="entry name" value="Cell_Proc_Reg/RNA_Proc"/>
</dbReference>
<feature type="domain" description="FHA" evidence="3">
    <location>
        <begin position="86"/>
        <end position="135"/>
    </location>
</feature>
<evidence type="ECO:0000256" key="2">
    <source>
        <dbReference type="SAM" id="Phobius"/>
    </source>
</evidence>
<evidence type="ECO:0000313" key="5">
    <source>
        <dbReference type="Proteomes" id="UP001220064"/>
    </source>
</evidence>